<dbReference type="Proteomes" id="UP000011693">
    <property type="component" value="Unassembled WGS sequence"/>
</dbReference>
<dbReference type="RefSeq" id="WP_006167477.1">
    <property type="nucleotide sequence ID" value="NZ_AOIN01000056.1"/>
</dbReference>
<evidence type="ECO:0000313" key="4">
    <source>
        <dbReference type="Proteomes" id="UP000011693"/>
    </source>
</evidence>
<feature type="domain" description="UspA" evidence="2">
    <location>
        <begin position="1"/>
        <end position="112"/>
    </location>
</feature>
<evidence type="ECO:0000313" key="3">
    <source>
        <dbReference type="EMBL" id="ELY99859.1"/>
    </source>
</evidence>
<dbReference type="SUPFAM" id="SSF52402">
    <property type="entry name" value="Adenine nucleotide alpha hydrolases-like"/>
    <property type="match status" value="1"/>
</dbReference>
<dbReference type="InterPro" id="IPR006015">
    <property type="entry name" value="Universal_stress_UspA"/>
</dbReference>
<organism evidence="3 4">
    <name type="scientific">Natrialba chahannaoensis JCM 10990</name>
    <dbReference type="NCBI Taxonomy" id="1227492"/>
    <lineage>
        <taxon>Archaea</taxon>
        <taxon>Methanobacteriati</taxon>
        <taxon>Methanobacteriota</taxon>
        <taxon>Stenosarchaea group</taxon>
        <taxon>Halobacteria</taxon>
        <taxon>Halobacteriales</taxon>
        <taxon>Natrialbaceae</taxon>
        <taxon>Natrialba</taxon>
    </lineage>
</organism>
<dbReference type="EMBL" id="AOIN01000056">
    <property type="protein sequence ID" value="ELY99859.1"/>
    <property type="molecule type" value="Genomic_DNA"/>
</dbReference>
<dbReference type="PANTHER" id="PTHR46268:SF6">
    <property type="entry name" value="UNIVERSAL STRESS PROTEIN UP12"/>
    <property type="match status" value="1"/>
</dbReference>
<keyword evidence="4" id="KW-1185">Reference proteome</keyword>
<comment type="similarity">
    <text evidence="1">Belongs to the universal stress protein A family.</text>
</comment>
<dbReference type="PRINTS" id="PR01438">
    <property type="entry name" value="UNVRSLSTRESS"/>
</dbReference>
<accession>M0AMU1</accession>
<dbReference type="InterPro" id="IPR006016">
    <property type="entry name" value="UspA"/>
</dbReference>
<name>M0AMU1_9EURY</name>
<evidence type="ECO:0000256" key="1">
    <source>
        <dbReference type="ARBA" id="ARBA00008791"/>
    </source>
</evidence>
<dbReference type="STRING" id="1227492.C482_10257"/>
<protein>
    <submittedName>
        <fullName evidence="3">UspA domain-containing protein</fullName>
    </submittedName>
</protein>
<gene>
    <name evidence="3" type="ORF">C482_10257</name>
</gene>
<dbReference type="Gene3D" id="3.40.50.620">
    <property type="entry name" value="HUPs"/>
    <property type="match status" value="1"/>
</dbReference>
<dbReference type="AlphaFoldDB" id="M0AMU1"/>
<dbReference type="InterPro" id="IPR014729">
    <property type="entry name" value="Rossmann-like_a/b/a_fold"/>
</dbReference>
<dbReference type="PANTHER" id="PTHR46268">
    <property type="entry name" value="STRESS RESPONSE PROTEIN NHAX"/>
    <property type="match status" value="1"/>
</dbReference>
<proteinExistence type="inferred from homology"/>
<comment type="caution">
    <text evidence="3">The sequence shown here is derived from an EMBL/GenBank/DDBJ whole genome shotgun (WGS) entry which is preliminary data.</text>
</comment>
<sequence length="113" mass="12268">MYDTILIPTDGRPNTERAIREAIELANVHDATLHALSVINSAEIAPGVDFEDLEPIGESTVEHIAERAAEAGVDGVETSVQHGLRHQAILDYAEAHGVDLIVVGRTRGLDRFF</sequence>
<dbReference type="OrthoDB" id="105697at2157"/>
<dbReference type="PATRIC" id="fig|1227492.4.peg.2016"/>
<dbReference type="CDD" id="cd00293">
    <property type="entry name" value="USP-like"/>
    <property type="match status" value="1"/>
</dbReference>
<evidence type="ECO:0000259" key="2">
    <source>
        <dbReference type="Pfam" id="PF00582"/>
    </source>
</evidence>
<dbReference type="Pfam" id="PF00582">
    <property type="entry name" value="Usp"/>
    <property type="match status" value="1"/>
</dbReference>
<reference evidence="3 4" key="1">
    <citation type="journal article" date="2014" name="PLoS Genet.">
        <title>Phylogenetically driven sequencing of extremely halophilic archaea reveals strategies for static and dynamic osmo-response.</title>
        <authorList>
            <person name="Becker E.A."/>
            <person name="Seitzer P.M."/>
            <person name="Tritt A."/>
            <person name="Larsen D."/>
            <person name="Krusor M."/>
            <person name="Yao A.I."/>
            <person name="Wu D."/>
            <person name="Madern D."/>
            <person name="Eisen J.A."/>
            <person name="Darling A.E."/>
            <person name="Facciotti M.T."/>
        </authorList>
    </citation>
    <scope>NUCLEOTIDE SEQUENCE [LARGE SCALE GENOMIC DNA]</scope>
    <source>
        <strain evidence="3 4">JCM 10990</strain>
    </source>
</reference>